<keyword evidence="2" id="KW-1185">Reference proteome</keyword>
<protein>
    <submittedName>
        <fullName evidence="1">Uncharacterized protein</fullName>
    </submittedName>
</protein>
<evidence type="ECO:0000313" key="1">
    <source>
        <dbReference type="EMBL" id="WNG44416.1"/>
    </source>
</evidence>
<dbReference type="EMBL" id="CP043494">
    <property type="protein sequence ID" value="WNG44416.1"/>
    <property type="molecule type" value="Genomic_DNA"/>
</dbReference>
<reference evidence="1 2" key="1">
    <citation type="submission" date="2019-08" db="EMBL/GenBank/DDBJ databases">
        <title>Archangium and Cystobacter genomes.</title>
        <authorList>
            <person name="Chen I.-C.K."/>
            <person name="Wielgoss S."/>
        </authorList>
    </citation>
    <scope>NUCLEOTIDE SEQUENCE [LARGE SCALE GENOMIC DNA]</scope>
    <source>
        <strain evidence="1 2">Cbm 6</strain>
    </source>
</reference>
<proteinExistence type="predicted"/>
<accession>A0ABY9WKQ4</accession>
<name>A0ABY9WKQ4_9BACT</name>
<dbReference type="RefSeq" id="WP_395817165.1">
    <property type="nucleotide sequence ID" value="NZ_CP043494.1"/>
</dbReference>
<dbReference type="Proteomes" id="UP001611383">
    <property type="component" value="Chromosome"/>
</dbReference>
<evidence type="ECO:0000313" key="2">
    <source>
        <dbReference type="Proteomes" id="UP001611383"/>
    </source>
</evidence>
<sequence length="157" mass="17062">MLPPAPTHTKPLPEGPWYVTPLAPIRTEAEALALAAVLREYQVPGLAFGEVGLPEPTLLGRLVEGTRITTLYLMALLLQAPRHPLALSGGLRQHLGLRAIAQQFPQPIPLRPHRLLQHPLTNSARMHTWLSPHVHVDADAIAHSPTSAVTSAPPQCR</sequence>
<organism evidence="1 2">
    <name type="scientific">Archangium minus</name>
    <dbReference type="NCBI Taxonomy" id="83450"/>
    <lineage>
        <taxon>Bacteria</taxon>
        <taxon>Pseudomonadati</taxon>
        <taxon>Myxococcota</taxon>
        <taxon>Myxococcia</taxon>
        <taxon>Myxococcales</taxon>
        <taxon>Cystobacterineae</taxon>
        <taxon>Archangiaceae</taxon>
        <taxon>Archangium</taxon>
    </lineage>
</organism>
<gene>
    <name evidence="1" type="ORF">F0U60_10050</name>
</gene>